<comment type="caution">
    <text evidence="2">The sequence shown here is derived from an EMBL/GenBank/DDBJ whole genome shotgun (WGS) entry which is preliminary data.</text>
</comment>
<dbReference type="PANTHER" id="PTHR34953">
    <property type="entry name" value="ALPHA/BETA HYDROLASE RELATED PROTEIN"/>
    <property type="match status" value="1"/>
</dbReference>
<feature type="transmembrane region" description="Helical" evidence="1">
    <location>
        <begin position="109"/>
        <end position="134"/>
    </location>
</feature>
<evidence type="ECO:0000256" key="1">
    <source>
        <dbReference type="SAM" id="Phobius"/>
    </source>
</evidence>
<evidence type="ECO:0008006" key="4">
    <source>
        <dbReference type="Google" id="ProtNLM"/>
    </source>
</evidence>
<keyword evidence="1" id="KW-1133">Transmembrane helix</keyword>
<feature type="transmembrane region" description="Helical" evidence="1">
    <location>
        <begin position="75"/>
        <end position="97"/>
    </location>
</feature>
<keyword evidence="1" id="KW-0472">Membrane</keyword>
<evidence type="ECO:0000313" key="2">
    <source>
        <dbReference type="EMBL" id="GKU92111.1"/>
    </source>
</evidence>
<dbReference type="EMBL" id="BPVZ01000005">
    <property type="protein sequence ID" value="GKU92111.1"/>
    <property type="molecule type" value="Genomic_DNA"/>
</dbReference>
<gene>
    <name evidence="2" type="ORF">SLEP1_g5882</name>
</gene>
<name>A0AAV5HXR7_9ROSI</name>
<keyword evidence="1" id="KW-0812">Transmembrane</keyword>
<evidence type="ECO:0000313" key="3">
    <source>
        <dbReference type="Proteomes" id="UP001054252"/>
    </source>
</evidence>
<feature type="transmembrane region" description="Helical" evidence="1">
    <location>
        <begin position="20"/>
        <end position="41"/>
    </location>
</feature>
<protein>
    <recommendedName>
        <fullName evidence="4">MENTAL domain-containing protein</fullName>
    </recommendedName>
</protein>
<keyword evidence="3" id="KW-1185">Reference proteome</keyword>
<reference evidence="2 3" key="1">
    <citation type="journal article" date="2021" name="Commun. Biol.">
        <title>The genome of Shorea leprosula (Dipterocarpaceae) highlights the ecological relevance of drought in aseasonal tropical rainforests.</title>
        <authorList>
            <person name="Ng K.K.S."/>
            <person name="Kobayashi M.J."/>
            <person name="Fawcett J.A."/>
            <person name="Hatakeyama M."/>
            <person name="Paape T."/>
            <person name="Ng C.H."/>
            <person name="Ang C.C."/>
            <person name="Tnah L.H."/>
            <person name="Lee C.T."/>
            <person name="Nishiyama T."/>
            <person name="Sese J."/>
            <person name="O'Brien M.J."/>
            <person name="Copetti D."/>
            <person name="Mohd Noor M.I."/>
            <person name="Ong R.C."/>
            <person name="Putra M."/>
            <person name="Sireger I.Z."/>
            <person name="Indrioko S."/>
            <person name="Kosugi Y."/>
            <person name="Izuno A."/>
            <person name="Isagi Y."/>
            <person name="Lee S.L."/>
            <person name="Shimizu K.K."/>
        </authorList>
    </citation>
    <scope>NUCLEOTIDE SEQUENCE [LARGE SCALE GENOMIC DNA]</scope>
    <source>
        <strain evidence="2">214</strain>
    </source>
</reference>
<feature type="transmembrane region" description="Helical" evidence="1">
    <location>
        <begin position="146"/>
        <end position="164"/>
    </location>
</feature>
<proteinExistence type="predicted"/>
<dbReference type="AlphaFoldDB" id="A0AAV5HXR7"/>
<organism evidence="2 3">
    <name type="scientific">Rubroshorea leprosula</name>
    <dbReference type="NCBI Taxonomy" id="152421"/>
    <lineage>
        <taxon>Eukaryota</taxon>
        <taxon>Viridiplantae</taxon>
        <taxon>Streptophyta</taxon>
        <taxon>Embryophyta</taxon>
        <taxon>Tracheophyta</taxon>
        <taxon>Spermatophyta</taxon>
        <taxon>Magnoliopsida</taxon>
        <taxon>eudicotyledons</taxon>
        <taxon>Gunneridae</taxon>
        <taxon>Pentapetalae</taxon>
        <taxon>rosids</taxon>
        <taxon>malvids</taxon>
        <taxon>Malvales</taxon>
        <taxon>Dipterocarpaceae</taxon>
        <taxon>Rubroshorea</taxon>
    </lineage>
</organism>
<dbReference type="Proteomes" id="UP001054252">
    <property type="component" value="Unassembled WGS sequence"/>
</dbReference>
<dbReference type="PANTHER" id="PTHR34953:SF1">
    <property type="entry name" value="ALPHA_BETA HYDROLASE RELATED PROTEIN"/>
    <property type="match status" value="1"/>
</dbReference>
<accession>A0AAV5HXR7</accession>
<sequence>MGFAKEEKSRRVWRGLKTLFFLITMVISFLLFSAPVLLAIADTLLPSALLSASLSPSSLSSDTISSYFSNYDFRYSLIDIPLISIIRSIVILCVYSLCDGPRLSRGPYLGIATMCSLLSLIYVSLKASFVFSASVHREGYVRPMEIALFVCSLALAVGHIVVAYRTSCRARRKLLVFKIDIENATEASGWSFYSSGRSTVSRFSIGAGNFVRFA</sequence>